<dbReference type="InterPro" id="IPR050323">
    <property type="entry name" value="Ribosomal_protein_uL10"/>
</dbReference>
<dbReference type="Proteomes" id="UP000271098">
    <property type="component" value="Unassembled WGS sequence"/>
</dbReference>
<dbReference type="OrthoDB" id="10259902at2759"/>
<keyword evidence="4" id="KW-0687">Ribonucleoprotein</keyword>
<dbReference type="GO" id="GO:0000027">
    <property type="term" value="P:ribosomal large subunit assembly"/>
    <property type="evidence" value="ECO:0007669"/>
    <property type="project" value="TreeGrafter"/>
</dbReference>
<evidence type="ECO:0000256" key="2">
    <source>
        <dbReference type="ARBA" id="ARBA00008889"/>
    </source>
</evidence>
<evidence type="ECO:0000313" key="7">
    <source>
        <dbReference type="EMBL" id="VDK60784.1"/>
    </source>
</evidence>
<dbReference type="WBParaSite" id="GPUH_0000810201-mRNA-1">
    <property type="protein sequence ID" value="GPUH_0000810201-mRNA-1"/>
    <property type="gene ID" value="GPUH_0000810201"/>
</dbReference>
<evidence type="ECO:0000256" key="4">
    <source>
        <dbReference type="ARBA" id="ARBA00023274"/>
    </source>
</evidence>
<proteinExistence type="inferred from homology"/>
<comment type="similarity">
    <text evidence="2">Belongs to the universal ribosomal protein uL10 family.</text>
</comment>
<keyword evidence="3" id="KW-0689">Ribosomal protein</keyword>
<evidence type="ECO:0000256" key="5">
    <source>
        <dbReference type="ARBA" id="ARBA00035202"/>
    </source>
</evidence>
<dbReference type="GO" id="GO:0070180">
    <property type="term" value="F:large ribosomal subunit rRNA binding"/>
    <property type="evidence" value="ECO:0007669"/>
    <property type="project" value="TreeGrafter"/>
</dbReference>
<dbReference type="AlphaFoldDB" id="A0A183DHA2"/>
<evidence type="ECO:0000313" key="9">
    <source>
        <dbReference type="WBParaSite" id="GPUH_0000810201-mRNA-1"/>
    </source>
</evidence>
<reference evidence="7 8" key="2">
    <citation type="submission" date="2018-11" db="EMBL/GenBank/DDBJ databases">
        <authorList>
            <consortium name="Pathogen Informatics"/>
        </authorList>
    </citation>
    <scope>NUCLEOTIDE SEQUENCE [LARGE SCALE GENOMIC DNA]</scope>
</reference>
<organism evidence="9">
    <name type="scientific">Gongylonema pulchrum</name>
    <dbReference type="NCBI Taxonomy" id="637853"/>
    <lineage>
        <taxon>Eukaryota</taxon>
        <taxon>Metazoa</taxon>
        <taxon>Ecdysozoa</taxon>
        <taxon>Nematoda</taxon>
        <taxon>Chromadorea</taxon>
        <taxon>Rhabditida</taxon>
        <taxon>Spirurina</taxon>
        <taxon>Spiruromorpha</taxon>
        <taxon>Spiruroidea</taxon>
        <taxon>Gongylonematidae</taxon>
        <taxon>Gongylonema</taxon>
    </lineage>
</organism>
<evidence type="ECO:0000256" key="3">
    <source>
        <dbReference type="ARBA" id="ARBA00022980"/>
    </source>
</evidence>
<accession>A0A183DHA2</accession>
<protein>
    <recommendedName>
        <fullName evidence="5">Large ribosomal subunit protein uL10</fullName>
    </recommendedName>
    <alternativeName>
        <fullName evidence="6">60S acidic ribosomal protein P0</fullName>
    </alternativeName>
</protein>
<dbReference type="PANTHER" id="PTHR45699:SF3">
    <property type="entry name" value="LARGE RIBOSOMAL SUBUNIT PROTEIN UL10"/>
    <property type="match status" value="1"/>
</dbReference>
<comment type="function">
    <text evidence="1">Ribosomal protein P0 is the functional equivalent of E.coli protein L10.</text>
</comment>
<evidence type="ECO:0000256" key="6">
    <source>
        <dbReference type="ARBA" id="ARBA00035444"/>
    </source>
</evidence>
<dbReference type="GO" id="GO:0022625">
    <property type="term" value="C:cytosolic large ribosomal subunit"/>
    <property type="evidence" value="ECO:0007669"/>
    <property type="project" value="TreeGrafter"/>
</dbReference>
<dbReference type="EMBL" id="UYRT01022715">
    <property type="protein sequence ID" value="VDK60784.1"/>
    <property type="molecule type" value="Genomic_DNA"/>
</dbReference>
<evidence type="ECO:0000256" key="1">
    <source>
        <dbReference type="ARBA" id="ARBA00002200"/>
    </source>
</evidence>
<name>A0A183DHA2_9BILA</name>
<dbReference type="GO" id="GO:0003735">
    <property type="term" value="F:structural constituent of ribosome"/>
    <property type="evidence" value="ECO:0007669"/>
    <property type="project" value="TreeGrafter"/>
</dbReference>
<keyword evidence="8" id="KW-1185">Reference proteome</keyword>
<evidence type="ECO:0000313" key="8">
    <source>
        <dbReference type="Proteomes" id="UP000271098"/>
    </source>
</evidence>
<dbReference type="GO" id="GO:0002181">
    <property type="term" value="P:cytoplasmic translation"/>
    <property type="evidence" value="ECO:0007669"/>
    <property type="project" value="TreeGrafter"/>
</dbReference>
<gene>
    <name evidence="7" type="ORF">GPUH_LOCUS8094</name>
</gene>
<sequence length="69" mass="7442">MTPEDIRAKFLQGVRNVAAVSLAIGHPTLVSVPHSLANALKNLLAIAIEADIDMKEAATVCFFRRIRGV</sequence>
<reference evidence="9" key="1">
    <citation type="submission" date="2016-06" db="UniProtKB">
        <authorList>
            <consortium name="WormBaseParasite"/>
        </authorList>
    </citation>
    <scope>IDENTIFICATION</scope>
</reference>
<dbReference type="PANTHER" id="PTHR45699">
    <property type="entry name" value="60S ACIDIC RIBOSOMAL PROTEIN P0"/>
    <property type="match status" value="1"/>
</dbReference>